<dbReference type="Proteomes" id="UP001551482">
    <property type="component" value="Unassembled WGS sequence"/>
</dbReference>
<dbReference type="InterPro" id="IPR001509">
    <property type="entry name" value="Epimerase_deHydtase"/>
</dbReference>
<protein>
    <submittedName>
        <fullName evidence="2">NAD-dependent epimerase/dehydratase family protein</fullName>
    </submittedName>
</protein>
<feature type="domain" description="NAD-dependent epimerase/dehydratase" evidence="1">
    <location>
        <begin position="3"/>
        <end position="67"/>
    </location>
</feature>
<name>A0ABV3DN08_9ACTN</name>
<dbReference type="Gene3D" id="3.40.50.720">
    <property type="entry name" value="NAD(P)-binding Rossmann-like Domain"/>
    <property type="match status" value="1"/>
</dbReference>
<evidence type="ECO:0000259" key="1">
    <source>
        <dbReference type="Pfam" id="PF01370"/>
    </source>
</evidence>
<evidence type="ECO:0000313" key="3">
    <source>
        <dbReference type="Proteomes" id="UP001551482"/>
    </source>
</evidence>
<evidence type="ECO:0000313" key="2">
    <source>
        <dbReference type="EMBL" id="MEU8137128.1"/>
    </source>
</evidence>
<dbReference type="SUPFAM" id="SSF51735">
    <property type="entry name" value="NAD(P)-binding Rossmann-fold domains"/>
    <property type="match status" value="1"/>
</dbReference>
<organism evidence="2 3">
    <name type="scientific">Streptodolium elevatio</name>
    <dbReference type="NCBI Taxonomy" id="3157996"/>
    <lineage>
        <taxon>Bacteria</taxon>
        <taxon>Bacillati</taxon>
        <taxon>Actinomycetota</taxon>
        <taxon>Actinomycetes</taxon>
        <taxon>Kitasatosporales</taxon>
        <taxon>Streptomycetaceae</taxon>
        <taxon>Streptodolium</taxon>
    </lineage>
</organism>
<dbReference type="InterPro" id="IPR036291">
    <property type="entry name" value="NAD(P)-bd_dom_sf"/>
</dbReference>
<reference evidence="2 3" key="1">
    <citation type="submission" date="2024-06" db="EMBL/GenBank/DDBJ databases">
        <title>The Natural Products Discovery Center: Release of the First 8490 Sequenced Strains for Exploring Actinobacteria Biosynthetic Diversity.</title>
        <authorList>
            <person name="Kalkreuter E."/>
            <person name="Kautsar S.A."/>
            <person name="Yang D."/>
            <person name="Bader C.D."/>
            <person name="Teijaro C.N."/>
            <person name="Fluegel L."/>
            <person name="Davis C.M."/>
            <person name="Simpson J.R."/>
            <person name="Lauterbach L."/>
            <person name="Steele A.D."/>
            <person name="Gui C."/>
            <person name="Meng S."/>
            <person name="Li G."/>
            <person name="Viehrig K."/>
            <person name="Ye F."/>
            <person name="Su P."/>
            <person name="Kiefer A.F."/>
            <person name="Nichols A."/>
            <person name="Cepeda A.J."/>
            <person name="Yan W."/>
            <person name="Fan B."/>
            <person name="Jiang Y."/>
            <person name="Adhikari A."/>
            <person name="Zheng C.-J."/>
            <person name="Schuster L."/>
            <person name="Cowan T.M."/>
            <person name="Smanski M.J."/>
            <person name="Chevrette M.G."/>
            <person name="De Carvalho L.P.S."/>
            <person name="Shen B."/>
        </authorList>
    </citation>
    <scope>NUCLEOTIDE SEQUENCE [LARGE SCALE GENOMIC DNA]</scope>
    <source>
        <strain evidence="2 3">NPDC048946</strain>
    </source>
</reference>
<proteinExistence type="predicted"/>
<comment type="caution">
    <text evidence="2">The sequence shown here is derived from an EMBL/GenBank/DDBJ whole genome shotgun (WGS) entry which is preliminary data.</text>
</comment>
<keyword evidence="3" id="KW-1185">Reference proteome</keyword>
<dbReference type="EMBL" id="JBEZFP010000080">
    <property type="protein sequence ID" value="MEU8137128.1"/>
    <property type="molecule type" value="Genomic_DNA"/>
</dbReference>
<dbReference type="Pfam" id="PF01370">
    <property type="entry name" value="Epimerase"/>
    <property type="match status" value="1"/>
</dbReference>
<sequence>MKVLVLGGYGAVGRHVVAALREAGDTAYTAGRDTDRADRVVDLRHGDLPPAALDGIDVVVNAAGVELPGLVAQATDAGAAFVDMTASTGYVYAVEAMSPAAPVVLSVGLAPGLTTLLAAAAYADSPGPVDIALVLGAGEKHGPAATAWSYDLLGRRFPDTGGGPPVRNYTRGRPFALPGLGRRRLYRADFSDQHTLTRDLGAPVRTYFGMDSRAATAALALLTRVPGGSRAPRGLHLPGSDRWLAYARTATGRACWAQGRSQSRATAVVTVRAARRAVGLDAGVHHVTGILSLAELAAGDEGIAIHTPAD</sequence>
<dbReference type="RefSeq" id="WP_358358565.1">
    <property type="nucleotide sequence ID" value="NZ_JBEZFP010000080.1"/>
</dbReference>
<accession>A0ABV3DN08</accession>
<gene>
    <name evidence="2" type="ORF">AB0C36_26880</name>
</gene>